<dbReference type="GO" id="GO:0016075">
    <property type="term" value="P:rRNA catabolic process"/>
    <property type="evidence" value="ECO:0007669"/>
    <property type="project" value="TreeGrafter"/>
</dbReference>
<reference evidence="2" key="2">
    <citation type="journal article" date="2014" name="ISME J.">
        <title>Microbial stratification in low pH oxic and suboxic macroscopic growths along an acid mine drainage.</title>
        <authorList>
            <person name="Mendez-Garcia C."/>
            <person name="Mesa V."/>
            <person name="Sprenger R.R."/>
            <person name="Richter M."/>
            <person name="Diez M.S."/>
            <person name="Solano J."/>
            <person name="Bargiela R."/>
            <person name="Golyshina O.V."/>
            <person name="Manteca A."/>
            <person name="Ramos J.L."/>
            <person name="Gallego J.R."/>
            <person name="Llorente I."/>
            <person name="Martins Dos Santos V.A."/>
            <person name="Jensen O.N."/>
            <person name="Pelaez A.I."/>
            <person name="Sanchez J."/>
            <person name="Ferrer M."/>
        </authorList>
    </citation>
    <scope>NUCLEOTIDE SEQUENCE</scope>
</reference>
<dbReference type="AlphaFoldDB" id="T1ASI2"/>
<dbReference type="Pfam" id="PF01850">
    <property type="entry name" value="PIN"/>
    <property type="match status" value="1"/>
</dbReference>
<protein>
    <submittedName>
        <fullName evidence="2">PilT protein domain protein</fullName>
    </submittedName>
</protein>
<name>T1ASI2_9ZZZZ</name>
<proteinExistence type="predicted"/>
<gene>
    <name evidence="2" type="ORF">B2A_09776</name>
</gene>
<reference evidence="2" key="1">
    <citation type="submission" date="2013-08" db="EMBL/GenBank/DDBJ databases">
        <authorList>
            <person name="Mendez C."/>
            <person name="Richter M."/>
            <person name="Ferrer M."/>
            <person name="Sanchez J."/>
        </authorList>
    </citation>
    <scope>NUCLEOTIDE SEQUENCE</scope>
</reference>
<dbReference type="PANTHER" id="PTHR42188:SF1">
    <property type="entry name" value="23S RRNA-SPECIFIC ENDONUCLEASE VAPC20"/>
    <property type="match status" value="1"/>
</dbReference>
<dbReference type="EMBL" id="AUZZ01007066">
    <property type="protein sequence ID" value="EQD43674.1"/>
    <property type="molecule type" value="Genomic_DNA"/>
</dbReference>
<dbReference type="Gene3D" id="3.40.50.1010">
    <property type="entry name" value="5'-nuclease"/>
    <property type="match status" value="1"/>
</dbReference>
<dbReference type="PANTHER" id="PTHR42188">
    <property type="entry name" value="23S RRNA-SPECIFIC ENDONUCLEASE VAPC20"/>
    <property type="match status" value="1"/>
</dbReference>
<dbReference type="GO" id="GO:0004521">
    <property type="term" value="F:RNA endonuclease activity"/>
    <property type="evidence" value="ECO:0007669"/>
    <property type="project" value="InterPro"/>
</dbReference>
<dbReference type="SUPFAM" id="SSF88723">
    <property type="entry name" value="PIN domain-like"/>
    <property type="match status" value="1"/>
</dbReference>
<evidence type="ECO:0000259" key="1">
    <source>
        <dbReference type="Pfam" id="PF01850"/>
    </source>
</evidence>
<dbReference type="InterPro" id="IPR002716">
    <property type="entry name" value="PIN_dom"/>
</dbReference>
<accession>T1ASI2</accession>
<dbReference type="InterPro" id="IPR039018">
    <property type="entry name" value="VapC20-like"/>
</dbReference>
<feature type="domain" description="PIN" evidence="1">
    <location>
        <begin position="2"/>
        <end position="127"/>
    </location>
</feature>
<comment type="caution">
    <text evidence="2">The sequence shown here is derived from an EMBL/GenBank/DDBJ whole genome shotgun (WGS) entry which is preliminary data.</text>
</comment>
<sequence>MIVLDTSVLFGFEVESDNKHGDAVRIISDAVNGVYGTAVITDYIFDETVTLTLARTKDMIKAIAVGEHLNNLEILKINQTIFDSAWNIFKAQKAKKRLSFTDCTTIAAMKLNGIDKIATFDSGFGQAKGIKIVD</sequence>
<evidence type="ECO:0000313" key="2">
    <source>
        <dbReference type="EMBL" id="EQD43674.1"/>
    </source>
</evidence>
<dbReference type="InterPro" id="IPR029060">
    <property type="entry name" value="PIN-like_dom_sf"/>
</dbReference>
<organism evidence="2">
    <name type="scientific">mine drainage metagenome</name>
    <dbReference type="NCBI Taxonomy" id="410659"/>
    <lineage>
        <taxon>unclassified sequences</taxon>
        <taxon>metagenomes</taxon>
        <taxon>ecological metagenomes</taxon>
    </lineage>
</organism>